<feature type="coiled-coil region" evidence="1">
    <location>
        <begin position="268"/>
        <end position="295"/>
    </location>
</feature>
<dbReference type="InterPro" id="IPR027417">
    <property type="entry name" value="P-loop_NTPase"/>
</dbReference>
<dbReference type="GO" id="GO:0006261">
    <property type="term" value="P:DNA-templated DNA replication"/>
    <property type="evidence" value="ECO:0007669"/>
    <property type="project" value="TreeGrafter"/>
</dbReference>
<keyword evidence="1" id="KW-0175">Coiled coil</keyword>
<dbReference type="Pfam" id="PF13177">
    <property type="entry name" value="DNA_pol3_delta2"/>
    <property type="match status" value="1"/>
</dbReference>
<evidence type="ECO:0000313" key="2">
    <source>
        <dbReference type="EMBL" id="HGW91607.1"/>
    </source>
</evidence>
<evidence type="ECO:0000256" key="1">
    <source>
        <dbReference type="SAM" id="Coils"/>
    </source>
</evidence>
<dbReference type="AlphaFoldDB" id="A0A7C4YH07"/>
<dbReference type="InterPro" id="IPR050238">
    <property type="entry name" value="DNA_Rep/Repair_Clamp_Loader"/>
</dbReference>
<dbReference type="EMBL" id="DTHG01000042">
    <property type="protein sequence ID" value="HGW91607.1"/>
    <property type="molecule type" value="Genomic_DNA"/>
</dbReference>
<dbReference type="PANTHER" id="PTHR11669">
    <property type="entry name" value="REPLICATION FACTOR C / DNA POLYMERASE III GAMMA-TAU SUBUNIT"/>
    <property type="match status" value="1"/>
</dbReference>
<comment type="caution">
    <text evidence="2">The sequence shown here is derived from an EMBL/GenBank/DDBJ whole genome shotgun (WGS) entry which is preliminary data.</text>
</comment>
<dbReference type="Gene3D" id="3.40.50.300">
    <property type="entry name" value="P-loop containing nucleotide triphosphate hydrolases"/>
    <property type="match status" value="1"/>
</dbReference>
<name>A0A7C4YH07_UNCW3</name>
<reference evidence="2" key="1">
    <citation type="journal article" date="2020" name="mSystems">
        <title>Genome- and Community-Level Interaction Insights into Carbon Utilization and Element Cycling Functions of Hydrothermarchaeota in Hydrothermal Sediment.</title>
        <authorList>
            <person name="Zhou Z."/>
            <person name="Liu Y."/>
            <person name="Xu W."/>
            <person name="Pan J."/>
            <person name="Luo Z.H."/>
            <person name="Li M."/>
        </authorList>
    </citation>
    <scope>NUCLEOTIDE SEQUENCE [LARGE SCALE GENOMIC DNA]</scope>
    <source>
        <strain evidence="2">SpSt-780</strain>
    </source>
</reference>
<sequence>MDNQLTQCTISDFFEIYGQEIPKRIVDSFIRKNMLPNTLIFWGPKGVGKFTLALNIASRLTGKGELIIKNRYPDFLVFFPHFKDYDNEEIFKLKVSGKYHLLSSEPGNILIDDIREIIRNASMTTYSGGYRIFVIVQAERMTEEANQAFLKLLEEPVLNNIFILITEHKNNLIETIRSRGTEIRFSPLKKEEILKVLKKLNVEINNEILEFSYGIEDYMFLKENIDTLKKLDILFFETSGDERMKEIDFLLSLSPGVLINLLLKLLDKNRNKLNVDDIEKKMKALKNAIFYMERNVIPENIIRYLVMEV</sequence>
<protein>
    <submittedName>
        <fullName evidence="2">AAA family ATPase</fullName>
    </submittedName>
</protein>
<proteinExistence type="predicted"/>
<dbReference type="PANTHER" id="PTHR11669:SF8">
    <property type="entry name" value="DNA POLYMERASE III SUBUNIT DELTA"/>
    <property type="match status" value="1"/>
</dbReference>
<gene>
    <name evidence="2" type="ORF">ENV67_03595</name>
</gene>
<accession>A0A7C4YH07</accession>
<organism evidence="2">
    <name type="scientific">candidate division WOR-3 bacterium</name>
    <dbReference type="NCBI Taxonomy" id="2052148"/>
    <lineage>
        <taxon>Bacteria</taxon>
        <taxon>Bacteria division WOR-3</taxon>
    </lineage>
</organism>
<dbReference type="SUPFAM" id="SSF52540">
    <property type="entry name" value="P-loop containing nucleoside triphosphate hydrolases"/>
    <property type="match status" value="1"/>
</dbReference>